<accession>A0AAX0PTZ5</accession>
<sequence>MIELRKFFSPRIISSKMTLVGKRAAKVQLCNKRRKFGCLLYGQKEGKQLSLEKLEWESPLCGNELYIFSIWLLKVAEEEFDFKIK</sequence>
<evidence type="ECO:0000313" key="2">
    <source>
        <dbReference type="Proteomes" id="UP000216448"/>
    </source>
</evidence>
<reference evidence="1 2" key="1">
    <citation type="submission" date="2017-05" db="EMBL/GenBank/DDBJ databases">
        <title>Lactobacillus johnsonii from commercial turkeys.</title>
        <authorList>
            <person name="Johnson T.J."/>
            <person name="Youmans B."/>
        </authorList>
    </citation>
    <scope>NUCLEOTIDE SEQUENCE [LARGE SCALE GENOMIC DNA]</scope>
    <source>
        <strain evidence="1 2">UMNLJ54</strain>
    </source>
</reference>
<name>A0AAX0PTZ5_LACJH</name>
<dbReference type="EMBL" id="NIBB01000058">
    <property type="protein sequence ID" value="PAB52161.1"/>
    <property type="molecule type" value="Genomic_DNA"/>
</dbReference>
<dbReference type="Proteomes" id="UP000216448">
    <property type="component" value="Unassembled WGS sequence"/>
</dbReference>
<organism evidence="1 2">
    <name type="scientific">Lactobacillus johnsonii</name>
    <dbReference type="NCBI Taxonomy" id="33959"/>
    <lineage>
        <taxon>Bacteria</taxon>
        <taxon>Bacillati</taxon>
        <taxon>Bacillota</taxon>
        <taxon>Bacilli</taxon>
        <taxon>Lactobacillales</taxon>
        <taxon>Lactobacillaceae</taxon>
        <taxon>Lactobacillus</taxon>
    </lineage>
</organism>
<protein>
    <submittedName>
        <fullName evidence="1">Uncharacterized protein</fullName>
    </submittedName>
</protein>
<dbReference type="AlphaFoldDB" id="A0AAX0PTZ5"/>
<evidence type="ECO:0000313" key="1">
    <source>
        <dbReference type="EMBL" id="PAB52161.1"/>
    </source>
</evidence>
<comment type="caution">
    <text evidence="1">The sequence shown here is derived from an EMBL/GenBank/DDBJ whole genome shotgun (WGS) entry which is preliminary data.</text>
</comment>
<gene>
    <name evidence="1" type="ORF">A3P64_08015</name>
</gene>
<proteinExistence type="predicted"/>